<evidence type="ECO:0000313" key="5">
    <source>
        <dbReference type="EMBL" id="UUX91538.1"/>
    </source>
</evidence>
<evidence type="ECO:0000313" key="6">
    <source>
        <dbReference type="Proteomes" id="UP001060368"/>
    </source>
</evidence>
<dbReference type="SUPFAM" id="SSF53720">
    <property type="entry name" value="ALDH-like"/>
    <property type="match status" value="1"/>
</dbReference>
<evidence type="ECO:0000256" key="1">
    <source>
        <dbReference type="ARBA" id="ARBA00009986"/>
    </source>
</evidence>
<evidence type="ECO:0000259" key="4">
    <source>
        <dbReference type="Pfam" id="PF00171"/>
    </source>
</evidence>
<dbReference type="GO" id="GO:0016620">
    <property type="term" value="F:oxidoreductase activity, acting on the aldehyde or oxo group of donors, NAD or NADP as acceptor"/>
    <property type="evidence" value="ECO:0007669"/>
    <property type="project" value="InterPro"/>
</dbReference>
<dbReference type="FunFam" id="3.40.309.10:FF:000009">
    <property type="entry name" value="Aldehyde dehydrogenase A"/>
    <property type="match status" value="1"/>
</dbReference>
<evidence type="ECO:0000256" key="3">
    <source>
        <dbReference type="ARBA" id="ARBA00023002"/>
    </source>
</evidence>
<dbReference type="InterPro" id="IPR016160">
    <property type="entry name" value="Ald_DH_CS_CYS"/>
</dbReference>
<dbReference type="Pfam" id="PF00171">
    <property type="entry name" value="Aldedh"/>
    <property type="match status" value="1"/>
</dbReference>
<proteinExistence type="inferred from homology"/>
<protein>
    <submittedName>
        <fullName evidence="5">Aldehyde dehydrogenase family protein</fullName>
    </submittedName>
</protein>
<evidence type="ECO:0000256" key="2">
    <source>
        <dbReference type="ARBA" id="ARBA00011881"/>
    </source>
</evidence>
<feature type="domain" description="Aldehyde dehydrogenase" evidence="4">
    <location>
        <begin position="5"/>
        <end position="463"/>
    </location>
</feature>
<dbReference type="AlphaFoldDB" id="A0A9E7PK62"/>
<dbReference type="Gene3D" id="3.40.605.10">
    <property type="entry name" value="Aldehyde Dehydrogenase, Chain A, domain 1"/>
    <property type="match status" value="1"/>
</dbReference>
<name>A0A9E7PK62_9EURY</name>
<dbReference type="InterPro" id="IPR016161">
    <property type="entry name" value="Ald_DH/histidinol_DH"/>
</dbReference>
<dbReference type="PANTHER" id="PTHR11699">
    <property type="entry name" value="ALDEHYDE DEHYDROGENASE-RELATED"/>
    <property type="match status" value="1"/>
</dbReference>
<accession>A0A9E7PK62</accession>
<comment type="similarity">
    <text evidence="1">Belongs to the aldehyde dehydrogenase family.</text>
</comment>
<dbReference type="InterPro" id="IPR016162">
    <property type="entry name" value="Ald_DH_N"/>
</dbReference>
<dbReference type="Gene3D" id="3.40.309.10">
    <property type="entry name" value="Aldehyde Dehydrogenase, Chain A, domain 2"/>
    <property type="match status" value="1"/>
</dbReference>
<keyword evidence="6" id="KW-1185">Reference proteome</keyword>
<dbReference type="Proteomes" id="UP001060368">
    <property type="component" value="Chromosome"/>
</dbReference>
<reference evidence="5" key="1">
    <citation type="submission" date="2022-04" db="EMBL/GenBank/DDBJ databases">
        <title>Complete genome of Methanoplanus endosymbiosus DSM 3599.</title>
        <authorList>
            <person name="Chen S.-C."/>
            <person name="You Y.-T."/>
            <person name="Zhou Y.-Z."/>
            <person name="Lai M.-C."/>
        </authorList>
    </citation>
    <scope>NUCLEOTIDE SEQUENCE</scope>
    <source>
        <strain evidence="5">DSM 3599</strain>
    </source>
</reference>
<dbReference type="GeneID" id="74307868"/>
<dbReference type="InterPro" id="IPR015590">
    <property type="entry name" value="Aldehyde_DH_dom"/>
</dbReference>
<dbReference type="PROSITE" id="PS00070">
    <property type="entry name" value="ALDEHYDE_DEHYDR_CYS"/>
    <property type="match status" value="1"/>
</dbReference>
<keyword evidence="3" id="KW-0560">Oxidoreductase</keyword>
<gene>
    <name evidence="5" type="ORF">L6E24_09160</name>
</gene>
<dbReference type="EMBL" id="CP096115">
    <property type="protein sequence ID" value="UUX91538.1"/>
    <property type="molecule type" value="Genomic_DNA"/>
</dbReference>
<sequence length="467" mass="50138">MNEKETDIIDVINPATGESAGTVKRCTKDDVHSAIEMAEDAFSGWAAKSPRERAKLLFLSAQEIRERQTELAELLTAEQGKPLFEAKNEIQGCAAVLEYYASISGTVRGDFLPKSDYGYSFTVKKPLGICGAIIPWNMPVLILAWKTGPALVAGNCLIVKPSSKTPLTSQKIAAILHSCGIPEDVFSVVTGSGSEAGSALAESRRIAALSFTGSVETGNFVEKLSCGTGKRLTLELGGSDPMIVCSDADIDSAVAGAVAGRYYNCGQTCTAVKRLYVMEDIAEEFKRKLTEKVSQIKTGNGMIKGTKMGPLIDMDAREKISMLISGIERDYGAEILTGGKITGTPELKSGSFFEPTVIAGAPKDCFLFTEEIFGPVLPVAVVKDMDEAIEEANRTKFGLGASVWTKSLKNSFEATEMLDAGIVWVNRHLKIPPEVPFGGEKESGSGRENGLSALDRYMKEKTVIMTP</sequence>
<dbReference type="InterPro" id="IPR016163">
    <property type="entry name" value="Ald_DH_C"/>
</dbReference>
<dbReference type="KEGG" id="mend:L6E24_09160"/>
<comment type="subunit">
    <text evidence="2">Homotetramer.</text>
</comment>
<organism evidence="5 6">
    <name type="scientific">Methanoplanus endosymbiosus</name>
    <dbReference type="NCBI Taxonomy" id="33865"/>
    <lineage>
        <taxon>Archaea</taxon>
        <taxon>Methanobacteriati</taxon>
        <taxon>Methanobacteriota</taxon>
        <taxon>Stenosarchaea group</taxon>
        <taxon>Methanomicrobia</taxon>
        <taxon>Methanomicrobiales</taxon>
        <taxon>Methanomicrobiaceae</taxon>
        <taxon>Methanoplanus</taxon>
    </lineage>
</organism>
<dbReference type="RefSeq" id="WP_257741690.1">
    <property type="nucleotide sequence ID" value="NZ_CP096115.1"/>
</dbReference>
<dbReference type="FunFam" id="3.40.605.10:FF:000007">
    <property type="entry name" value="NAD/NADP-dependent betaine aldehyde dehydrogenase"/>
    <property type="match status" value="1"/>
</dbReference>